<accession>A0A382A5E8</accession>
<dbReference type="Gene3D" id="1.10.246.130">
    <property type="match status" value="1"/>
</dbReference>
<feature type="non-terminal residue" evidence="1">
    <location>
        <position position="577"/>
    </location>
</feature>
<dbReference type="PANTHER" id="PTHR43881:SF1">
    <property type="entry name" value="GAMMA-GLUTAMYLTRANSPEPTIDASE (AFU_ORTHOLOGUE AFUA_4G13580)"/>
    <property type="match status" value="1"/>
</dbReference>
<dbReference type="SUPFAM" id="SSF56235">
    <property type="entry name" value="N-terminal nucleophile aminohydrolases (Ntn hydrolases)"/>
    <property type="match status" value="1"/>
</dbReference>
<gene>
    <name evidence="1" type="ORF">METZ01_LOCUS149315</name>
</gene>
<protein>
    <recommendedName>
        <fullName evidence="2">Gamma-glutamyltransferase</fullName>
    </recommendedName>
</protein>
<reference evidence="1" key="1">
    <citation type="submission" date="2018-05" db="EMBL/GenBank/DDBJ databases">
        <authorList>
            <person name="Lanie J.A."/>
            <person name="Ng W.-L."/>
            <person name="Kazmierczak K.M."/>
            <person name="Andrzejewski T.M."/>
            <person name="Davidsen T.M."/>
            <person name="Wayne K.J."/>
            <person name="Tettelin H."/>
            <person name="Glass J.I."/>
            <person name="Rusch D."/>
            <person name="Podicherti R."/>
            <person name="Tsui H.-C.T."/>
            <person name="Winkler M.E."/>
        </authorList>
    </citation>
    <scope>NUCLEOTIDE SEQUENCE</scope>
</reference>
<dbReference type="PRINTS" id="PR01210">
    <property type="entry name" value="GGTRANSPTASE"/>
</dbReference>
<dbReference type="AlphaFoldDB" id="A0A382A5E8"/>
<dbReference type="Gene3D" id="3.60.20.40">
    <property type="match status" value="1"/>
</dbReference>
<dbReference type="InterPro" id="IPR043137">
    <property type="entry name" value="GGT_ssub_C"/>
</dbReference>
<name>A0A382A5E8_9ZZZZ</name>
<evidence type="ECO:0008006" key="2">
    <source>
        <dbReference type="Google" id="ProtNLM"/>
    </source>
</evidence>
<evidence type="ECO:0000313" key="1">
    <source>
        <dbReference type="EMBL" id="SVA96461.1"/>
    </source>
</evidence>
<dbReference type="PANTHER" id="PTHR43881">
    <property type="entry name" value="GAMMA-GLUTAMYLTRANSPEPTIDASE (AFU_ORTHOLOGUE AFUA_4G13580)"/>
    <property type="match status" value="1"/>
</dbReference>
<organism evidence="1">
    <name type="scientific">marine metagenome</name>
    <dbReference type="NCBI Taxonomy" id="408172"/>
    <lineage>
        <taxon>unclassified sequences</taxon>
        <taxon>metagenomes</taxon>
        <taxon>ecological metagenomes</taxon>
    </lineage>
</organism>
<dbReference type="InterPro" id="IPR043138">
    <property type="entry name" value="GGT_lsub"/>
</dbReference>
<dbReference type="EMBL" id="UINC01023891">
    <property type="protein sequence ID" value="SVA96461.1"/>
    <property type="molecule type" value="Genomic_DNA"/>
</dbReference>
<dbReference type="InterPro" id="IPR029055">
    <property type="entry name" value="Ntn_hydrolases_N"/>
</dbReference>
<sequence length="577" mass="62264">MPQFTTRPEILGTFGVVASTHWLATSAGMRILEIGGNAFDAAVAAGFTLQVVEPHLNGPGGEVPIIISSGQSGQVQVICGQGVAPQAATIPYFKDLGLTLVPGTGLLPAVVPGAFDAWMILLRDHGTLDLETVLEPALGYAESGYPLVPAISSVIEQMSDLFTTDWSSSAEIYLANGIPAPGSLFRNRELAATYRRLVSDSKNAGGSREHQIEAVRESWYRGFIAEAIDLFCRETAVLDTSGRRHTGLLRGDDLATWHATVEDPVTYDYHNHTLCKTGPWGQGPVALQHLALLNQFDLSEYHPDDPDFIHLVVETAKLAFADREAFYGDPDFVAVPLDHLLSPEYNAGRAQLVNSEASLSLRPGHIPGYSGTIAELPVGPDESASPGEGEPTVASAIDALTRGERHGDTCHLDVIDRWGNMVSATPSGGWLSSSPVIPGLGFPLTTRGQMFWLDENTAASLAPGKRPRTTLTPSLALRDGEPYLAFGTPGGDQQDQWSLHVFLKHLHYGMNLQEAIDTPDFHTTHFRSSFYPRASNPGQVIVEGRLDPQTVEALRQRGHQIEVEADWSLGRCSAAAR</sequence>
<proteinExistence type="predicted"/>
<dbReference type="InterPro" id="IPR052896">
    <property type="entry name" value="GGT-like_enzyme"/>
</dbReference>
<dbReference type="Pfam" id="PF01019">
    <property type="entry name" value="G_glu_transpept"/>
    <property type="match status" value="1"/>
</dbReference>